<dbReference type="Proteomes" id="UP000744769">
    <property type="component" value="Unassembled WGS sequence"/>
</dbReference>
<dbReference type="Gene3D" id="3.40.50.1000">
    <property type="entry name" value="HAD superfamily/HAD-like"/>
    <property type="match status" value="1"/>
</dbReference>
<protein>
    <submittedName>
        <fullName evidence="1">HAD family phosphatase</fullName>
    </submittedName>
</protein>
<organism evidence="1 2">
    <name type="scientific">Metallococcus carri</name>
    <dbReference type="NCBI Taxonomy" id="1656884"/>
    <lineage>
        <taxon>Bacteria</taxon>
        <taxon>Bacillati</taxon>
        <taxon>Actinomycetota</taxon>
        <taxon>Actinomycetes</taxon>
        <taxon>Micrococcales</taxon>
        <taxon>Dermacoccaceae</taxon>
        <taxon>Metallococcus</taxon>
    </lineage>
</organism>
<proteinExistence type="predicted"/>
<dbReference type="InterPro" id="IPR023214">
    <property type="entry name" value="HAD_sf"/>
</dbReference>
<reference evidence="1" key="1">
    <citation type="submission" date="2020-03" db="EMBL/GenBank/DDBJ databases">
        <title>Draft sequencing of Calidifontibacter sp. DB0510.</title>
        <authorList>
            <person name="Kim D.-U."/>
        </authorList>
    </citation>
    <scope>NUCLEOTIDE SEQUENCE</scope>
    <source>
        <strain evidence="1">DB0510</strain>
    </source>
</reference>
<dbReference type="RefSeq" id="WP_166193682.1">
    <property type="nucleotide sequence ID" value="NZ_JAAOIV010000002.1"/>
</dbReference>
<evidence type="ECO:0000313" key="1">
    <source>
        <dbReference type="EMBL" id="NHN55005.1"/>
    </source>
</evidence>
<evidence type="ECO:0000313" key="2">
    <source>
        <dbReference type="Proteomes" id="UP000744769"/>
    </source>
</evidence>
<keyword evidence="2" id="KW-1185">Reference proteome</keyword>
<dbReference type="InterPro" id="IPR006439">
    <property type="entry name" value="HAD-SF_hydro_IA"/>
</dbReference>
<dbReference type="NCBIfam" id="TIGR01549">
    <property type="entry name" value="HAD-SF-IA-v1"/>
    <property type="match status" value="1"/>
</dbReference>
<accession>A0A967E9A8</accession>
<name>A0A967E9A8_9MICO</name>
<dbReference type="SUPFAM" id="SSF56784">
    <property type="entry name" value="HAD-like"/>
    <property type="match status" value="1"/>
</dbReference>
<comment type="caution">
    <text evidence="1">The sequence shown here is derived from an EMBL/GenBank/DDBJ whole genome shotgun (WGS) entry which is preliminary data.</text>
</comment>
<dbReference type="EMBL" id="JAAOIV010000002">
    <property type="protein sequence ID" value="NHN55005.1"/>
    <property type="molecule type" value="Genomic_DNA"/>
</dbReference>
<gene>
    <name evidence="1" type="ORF">G9U51_04290</name>
</gene>
<dbReference type="PANTHER" id="PTHR43611:SF3">
    <property type="entry name" value="FLAVIN MONONUCLEOTIDE HYDROLASE 1, CHLOROPLATIC"/>
    <property type="match status" value="1"/>
</dbReference>
<sequence>MDDPALDAAELADLDDPRFAPSPPAAVVFDLGNVLIRWDPQRAIAAEVGDAQASAFLDDFDFHGFNLEQDAGRPWAEAIAEATDTHPHYERELTAYRTNFGESVREPIEGTVAILRELHSAGVRLFALTNWSEETFPEALKRHDFLELFDDIVVSGEEGVVKPDPEIYEVLAERLQHVAGLEDCVFIDDSLANVQGAMLAGLDAVQFTDPDTLRSELRARGLPLKAS</sequence>
<dbReference type="NCBIfam" id="TIGR01509">
    <property type="entry name" value="HAD-SF-IA-v3"/>
    <property type="match status" value="1"/>
</dbReference>
<dbReference type="SFLD" id="SFLDS00003">
    <property type="entry name" value="Haloacid_Dehalogenase"/>
    <property type="match status" value="1"/>
</dbReference>
<dbReference type="SFLD" id="SFLDG01129">
    <property type="entry name" value="C1.5:_HAD__Beta-PGM__Phosphata"/>
    <property type="match status" value="1"/>
</dbReference>
<dbReference type="InterPro" id="IPR036412">
    <property type="entry name" value="HAD-like_sf"/>
</dbReference>
<dbReference type="Pfam" id="PF00702">
    <property type="entry name" value="Hydrolase"/>
    <property type="match status" value="1"/>
</dbReference>
<dbReference type="CDD" id="cd02603">
    <property type="entry name" value="HAD_sEH-N_like"/>
    <property type="match status" value="1"/>
</dbReference>
<dbReference type="AlphaFoldDB" id="A0A967E9A8"/>
<dbReference type="PANTHER" id="PTHR43611">
    <property type="entry name" value="ALPHA-D-GLUCOSE 1-PHOSPHATE PHOSPHATASE"/>
    <property type="match status" value="1"/>
</dbReference>